<dbReference type="RefSeq" id="WP_130591015.1">
    <property type="nucleotide sequence ID" value="NZ_CP034752.1"/>
</dbReference>
<evidence type="ECO:0000313" key="4">
    <source>
        <dbReference type="Proteomes" id="UP000293154"/>
    </source>
</evidence>
<dbReference type="AlphaFoldDB" id="A0A411WIN6"/>
<keyword evidence="4" id="KW-1185">Reference proteome</keyword>
<evidence type="ECO:0000256" key="2">
    <source>
        <dbReference type="SAM" id="MobiDB-lite"/>
    </source>
</evidence>
<proteinExistence type="predicted"/>
<evidence type="ECO:0000313" key="3">
    <source>
        <dbReference type="EMBL" id="QBH96051.1"/>
    </source>
</evidence>
<feature type="compositionally biased region" description="Basic and acidic residues" evidence="2">
    <location>
        <begin position="204"/>
        <end position="213"/>
    </location>
</feature>
<feature type="region of interest" description="Disordered" evidence="2">
    <location>
        <begin position="185"/>
        <end position="213"/>
    </location>
</feature>
<feature type="coiled-coil region" evidence="1">
    <location>
        <begin position="83"/>
        <end position="117"/>
    </location>
</feature>
<protein>
    <submittedName>
        <fullName evidence="3">Uncharacterized protein</fullName>
    </submittedName>
</protein>
<accession>A0A411WIN6</accession>
<dbReference type="EMBL" id="CP034752">
    <property type="protein sequence ID" value="QBH96051.1"/>
    <property type="molecule type" value="Genomic_DNA"/>
</dbReference>
<dbReference type="KEGG" id="prag:EKN56_06355"/>
<keyword evidence="1" id="KW-0175">Coiled coil</keyword>
<evidence type="ECO:0000256" key="1">
    <source>
        <dbReference type="SAM" id="Coils"/>
    </source>
</evidence>
<name>A0A411WIN6_9GAMM</name>
<sequence length="213" mass="22906">MPPAVKGLKAIEFADGGQGIVCFNENLNEDTNMADAANPTDKKGLLARLVAFLTKELGEEKAAEIITEEGAAAIQDAGADEILPEVAAQLVAVSEENQRLKAENEELLEQAEELEIDGESADFAEVIRRKVKPSHRAAVRAMLKAASKKRGTSKLEFSEGGKNKPLTPALQAFIRSLPDVVDFSEVARKSSAPKNTSVNPLLADAERRASRNK</sequence>
<reference evidence="3 4" key="1">
    <citation type="submission" date="2019-03" db="EMBL/GenBank/DDBJ databases">
        <title>Pragia sp. nov. isolated from the gut tract of Carduelis flavirostris.</title>
        <authorList>
            <person name="Ge Y."/>
        </authorList>
    </citation>
    <scope>NUCLEOTIDE SEQUENCE [LARGE SCALE GENOMIC DNA]</scope>
    <source>
        <strain evidence="3 4">CF-458</strain>
    </source>
</reference>
<organism evidence="3 4">
    <name type="scientific">Limnobaculum zhutongyuii</name>
    <dbReference type="NCBI Taxonomy" id="2498113"/>
    <lineage>
        <taxon>Bacteria</taxon>
        <taxon>Pseudomonadati</taxon>
        <taxon>Pseudomonadota</taxon>
        <taxon>Gammaproteobacteria</taxon>
        <taxon>Enterobacterales</taxon>
        <taxon>Budviciaceae</taxon>
        <taxon>Limnobaculum</taxon>
    </lineage>
</organism>
<gene>
    <name evidence="3" type="ORF">EKN56_06355</name>
</gene>
<dbReference type="Proteomes" id="UP000293154">
    <property type="component" value="Chromosome"/>
</dbReference>